<dbReference type="Pfam" id="PF00646">
    <property type="entry name" value="F-box"/>
    <property type="match status" value="1"/>
</dbReference>
<gene>
    <name evidence="3" type="ORF">LTRI10_LOCUS26407</name>
</gene>
<dbReference type="SUPFAM" id="SSF50965">
    <property type="entry name" value="Galactose oxidase, central domain"/>
    <property type="match status" value="1"/>
</dbReference>
<dbReference type="Gene3D" id="1.20.1280.50">
    <property type="match status" value="1"/>
</dbReference>
<evidence type="ECO:0000259" key="2">
    <source>
        <dbReference type="Pfam" id="PF07734"/>
    </source>
</evidence>
<organism evidence="3 4">
    <name type="scientific">Linum trigynum</name>
    <dbReference type="NCBI Taxonomy" id="586398"/>
    <lineage>
        <taxon>Eukaryota</taxon>
        <taxon>Viridiplantae</taxon>
        <taxon>Streptophyta</taxon>
        <taxon>Embryophyta</taxon>
        <taxon>Tracheophyta</taxon>
        <taxon>Spermatophyta</taxon>
        <taxon>Magnoliopsida</taxon>
        <taxon>eudicotyledons</taxon>
        <taxon>Gunneridae</taxon>
        <taxon>Pentapetalae</taxon>
        <taxon>rosids</taxon>
        <taxon>fabids</taxon>
        <taxon>Malpighiales</taxon>
        <taxon>Linaceae</taxon>
        <taxon>Linum</taxon>
    </lineage>
</organism>
<dbReference type="InterPro" id="IPR017451">
    <property type="entry name" value="F-box-assoc_interact_dom"/>
</dbReference>
<dbReference type="PANTHER" id="PTHR31672:SF13">
    <property type="entry name" value="F-BOX PROTEIN CPR30-LIKE"/>
    <property type="match status" value="1"/>
</dbReference>
<dbReference type="InterPro" id="IPR050796">
    <property type="entry name" value="SCF_F-box_component"/>
</dbReference>
<sequence>MNQDFPQDLITDILWRLPIGPWTGRFCCVCKSWRTLFSDPSFILREKPVDSGLRILINSFNDDKRSVYSLHSADTLEPLLPCPLQLPFNEEKPLKVVEDNDHCWIPRFTRIAGSCNGLICIADGDYDLILWNPATSETKLVPPSPFRPNWHLHTVGFGFDPETEDYKIIRQFELDDGSWGCSYFLEVYCLRTDSWTKLTDDDNRYHLRVCYDQMLLQCNKGKLYWWRQKWNPKCLEFESFAISSHEFRTIDLRLPSGIEVYGKLEYLLNEEYMVALFPLEDKEAAEVRSYASASMEIWVLLKYWVPESWTKLLVIANPPPEKRIWGFSGISRNLKWLFLSFCDYRYSYLNQDEFLVTIRPETGNFNDFYGLDIPTRFPVTVINYMPSRVCLRDYCAPSS</sequence>
<evidence type="ECO:0008006" key="5">
    <source>
        <dbReference type="Google" id="ProtNLM"/>
    </source>
</evidence>
<dbReference type="Proteomes" id="UP001497516">
    <property type="component" value="Chromosome 4"/>
</dbReference>
<dbReference type="InterPro" id="IPR001810">
    <property type="entry name" value="F-box_dom"/>
</dbReference>
<evidence type="ECO:0000313" key="4">
    <source>
        <dbReference type="Proteomes" id="UP001497516"/>
    </source>
</evidence>
<dbReference type="PANTHER" id="PTHR31672">
    <property type="entry name" value="BNACNNG10540D PROTEIN"/>
    <property type="match status" value="1"/>
</dbReference>
<evidence type="ECO:0000313" key="3">
    <source>
        <dbReference type="EMBL" id="CAL1385256.1"/>
    </source>
</evidence>
<feature type="domain" description="F-box associated beta-propeller type 1" evidence="2">
    <location>
        <begin position="114"/>
        <end position="389"/>
    </location>
</feature>
<dbReference type="NCBIfam" id="TIGR01640">
    <property type="entry name" value="F_box_assoc_1"/>
    <property type="match status" value="1"/>
</dbReference>
<dbReference type="AlphaFoldDB" id="A0AAV2EH09"/>
<keyword evidence="4" id="KW-1185">Reference proteome</keyword>
<protein>
    <recommendedName>
        <fullName evidence="5">F-box domain-containing protein</fullName>
    </recommendedName>
</protein>
<name>A0AAV2EH09_9ROSI</name>
<dbReference type="InterPro" id="IPR036047">
    <property type="entry name" value="F-box-like_dom_sf"/>
</dbReference>
<feature type="domain" description="F-box" evidence="1">
    <location>
        <begin position="4"/>
        <end position="42"/>
    </location>
</feature>
<accession>A0AAV2EH09</accession>
<dbReference type="EMBL" id="OZ034817">
    <property type="protein sequence ID" value="CAL1385256.1"/>
    <property type="molecule type" value="Genomic_DNA"/>
</dbReference>
<reference evidence="3 4" key="1">
    <citation type="submission" date="2024-04" db="EMBL/GenBank/DDBJ databases">
        <authorList>
            <person name="Fracassetti M."/>
        </authorList>
    </citation>
    <scope>NUCLEOTIDE SEQUENCE [LARGE SCALE GENOMIC DNA]</scope>
</reference>
<proteinExistence type="predicted"/>
<dbReference type="SUPFAM" id="SSF81383">
    <property type="entry name" value="F-box domain"/>
    <property type="match status" value="1"/>
</dbReference>
<dbReference type="Pfam" id="PF07734">
    <property type="entry name" value="FBA_1"/>
    <property type="match status" value="1"/>
</dbReference>
<evidence type="ECO:0000259" key="1">
    <source>
        <dbReference type="Pfam" id="PF00646"/>
    </source>
</evidence>
<dbReference type="InterPro" id="IPR006527">
    <property type="entry name" value="F-box-assoc_dom_typ1"/>
</dbReference>
<dbReference type="InterPro" id="IPR011043">
    <property type="entry name" value="Gal_Oxase/kelch_b-propeller"/>
</dbReference>